<organism evidence="1 2">
    <name type="scientific">Paralvinella palmiformis</name>
    <dbReference type="NCBI Taxonomy" id="53620"/>
    <lineage>
        <taxon>Eukaryota</taxon>
        <taxon>Metazoa</taxon>
        <taxon>Spiralia</taxon>
        <taxon>Lophotrochozoa</taxon>
        <taxon>Annelida</taxon>
        <taxon>Polychaeta</taxon>
        <taxon>Sedentaria</taxon>
        <taxon>Canalipalpata</taxon>
        <taxon>Terebellida</taxon>
        <taxon>Terebelliformia</taxon>
        <taxon>Alvinellidae</taxon>
        <taxon>Paralvinella</taxon>
    </lineage>
</organism>
<evidence type="ECO:0000313" key="1">
    <source>
        <dbReference type="EMBL" id="KAK2158565.1"/>
    </source>
</evidence>
<evidence type="ECO:0000313" key="2">
    <source>
        <dbReference type="Proteomes" id="UP001208570"/>
    </source>
</evidence>
<reference evidence="1" key="1">
    <citation type="journal article" date="2023" name="Mol. Biol. Evol.">
        <title>Third-Generation Sequencing Reveals the Adaptive Role of the Epigenome in Three Deep-Sea Polychaetes.</title>
        <authorList>
            <person name="Perez M."/>
            <person name="Aroh O."/>
            <person name="Sun Y."/>
            <person name="Lan Y."/>
            <person name="Juniper S.K."/>
            <person name="Young C.R."/>
            <person name="Angers B."/>
            <person name="Qian P.Y."/>
        </authorList>
    </citation>
    <scope>NUCLEOTIDE SEQUENCE</scope>
    <source>
        <strain evidence="1">P08H-3</strain>
    </source>
</reference>
<accession>A0AAD9JUP1</accession>
<gene>
    <name evidence="1" type="ORF">LSH36_167g04036</name>
</gene>
<feature type="non-terminal residue" evidence="1">
    <location>
        <position position="1"/>
    </location>
</feature>
<protein>
    <submittedName>
        <fullName evidence="1">Uncharacterized protein</fullName>
    </submittedName>
</protein>
<keyword evidence="2" id="KW-1185">Reference proteome</keyword>
<dbReference type="EMBL" id="JAODUP010000167">
    <property type="protein sequence ID" value="KAK2158565.1"/>
    <property type="molecule type" value="Genomic_DNA"/>
</dbReference>
<sequence>VVTAQNVPTFFTGLKVGTSLTVLVVYMWGKEPVL</sequence>
<dbReference type="Proteomes" id="UP001208570">
    <property type="component" value="Unassembled WGS sequence"/>
</dbReference>
<dbReference type="AlphaFoldDB" id="A0AAD9JUP1"/>
<name>A0AAD9JUP1_9ANNE</name>
<proteinExistence type="predicted"/>
<comment type="caution">
    <text evidence="1">The sequence shown here is derived from an EMBL/GenBank/DDBJ whole genome shotgun (WGS) entry which is preliminary data.</text>
</comment>